<dbReference type="Pfam" id="PF00270">
    <property type="entry name" value="DEAD"/>
    <property type="match status" value="1"/>
</dbReference>
<keyword evidence="6 10" id="KW-0067">ATP-binding</keyword>
<dbReference type="GO" id="GO:0005524">
    <property type="term" value="F:ATP binding"/>
    <property type="evidence" value="ECO:0007669"/>
    <property type="project" value="UniProtKB-UniRule"/>
</dbReference>
<dbReference type="Gene3D" id="3.30.70.330">
    <property type="match status" value="1"/>
</dbReference>
<dbReference type="SMART" id="SM00490">
    <property type="entry name" value="HELICc"/>
    <property type="match status" value="1"/>
</dbReference>
<dbReference type="EC" id="3.6.4.13" evidence="10"/>
<dbReference type="GO" id="GO:0016887">
    <property type="term" value="F:ATP hydrolysis activity"/>
    <property type="evidence" value="ECO:0007669"/>
    <property type="project" value="RHEA"/>
</dbReference>
<evidence type="ECO:0000256" key="8">
    <source>
        <dbReference type="ARBA" id="ARBA00023016"/>
    </source>
</evidence>
<evidence type="ECO:0000256" key="3">
    <source>
        <dbReference type="ARBA" id="ARBA00022741"/>
    </source>
</evidence>
<dbReference type="InterPro" id="IPR012677">
    <property type="entry name" value="Nucleotide-bd_a/b_plait_sf"/>
</dbReference>
<evidence type="ECO:0000256" key="5">
    <source>
        <dbReference type="ARBA" id="ARBA00022806"/>
    </source>
</evidence>
<comment type="subcellular location">
    <subcellularLocation>
        <location evidence="1 10">Cytoplasm</location>
    </subcellularLocation>
</comment>
<dbReference type="GO" id="GO:0006401">
    <property type="term" value="P:RNA catabolic process"/>
    <property type="evidence" value="ECO:0007669"/>
    <property type="project" value="UniProtKB-UniRule"/>
</dbReference>
<dbReference type="InterPro" id="IPR014001">
    <property type="entry name" value="Helicase_ATP-bd"/>
</dbReference>
<dbReference type="GO" id="GO:0005829">
    <property type="term" value="C:cytosol"/>
    <property type="evidence" value="ECO:0007669"/>
    <property type="project" value="TreeGrafter"/>
</dbReference>
<dbReference type="PROSITE" id="PS51192">
    <property type="entry name" value="HELICASE_ATP_BIND_1"/>
    <property type="match status" value="1"/>
</dbReference>
<dbReference type="SMART" id="SM00487">
    <property type="entry name" value="DEXDc"/>
    <property type="match status" value="1"/>
</dbReference>
<dbReference type="RefSeq" id="WP_009021367.1">
    <property type="nucleotide sequence ID" value="NZ_DS999411.1"/>
</dbReference>
<dbReference type="STRING" id="565045.NOR51B_2576"/>
<evidence type="ECO:0000313" key="17">
    <source>
        <dbReference type="Proteomes" id="UP000004699"/>
    </source>
</evidence>
<dbReference type="Pfam" id="PF00271">
    <property type="entry name" value="Helicase_C"/>
    <property type="match status" value="1"/>
</dbReference>
<evidence type="ECO:0000256" key="2">
    <source>
        <dbReference type="ARBA" id="ARBA00022490"/>
    </source>
</evidence>
<keyword evidence="17" id="KW-1185">Reference proteome</keyword>
<evidence type="ECO:0000259" key="15">
    <source>
        <dbReference type="PROSITE" id="PS51195"/>
    </source>
</evidence>
<dbReference type="Pfam" id="PF25399">
    <property type="entry name" value="DeaD_dimer"/>
    <property type="match status" value="1"/>
</dbReference>
<dbReference type="InterPro" id="IPR050547">
    <property type="entry name" value="DEAD_box_RNA_helicases"/>
</dbReference>
<keyword evidence="7 10" id="KW-0694">RNA-binding</keyword>
<protein>
    <recommendedName>
        <fullName evidence="10">ATP-dependent RNA helicase DeaD</fullName>
        <ecNumber evidence="10">3.6.4.13</ecNumber>
    </recommendedName>
    <alternativeName>
        <fullName evidence="10">Cold-shock DEAD box protein A</fullName>
    </alternativeName>
</protein>
<feature type="region of interest" description="Disordered" evidence="12">
    <location>
        <begin position="556"/>
        <end position="598"/>
    </location>
</feature>
<feature type="compositionally biased region" description="Basic and acidic residues" evidence="12">
    <location>
        <begin position="441"/>
        <end position="457"/>
    </location>
</feature>
<dbReference type="FunFam" id="3.30.70.330:FF:000068">
    <property type="entry name" value="ATP-dependent RNA helicase DeaD"/>
    <property type="match status" value="1"/>
</dbReference>
<dbReference type="HOGENOM" id="CLU_003041_21_3_6"/>
<feature type="compositionally biased region" description="Basic and acidic residues" evidence="12">
    <location>
        <begin position="464"/>
        <end position="479"/>
    </location>
</feature>
<dbReference type="Gene3D" id="3.40.50.300">
    <property type="entry name" value="P-loop containing nucleotide triphosphate hydrolases"/>
    <property type="match status" value="2"/>
</dbReference>
<evidence type="ECO:0000259" key="13">
    <source>
        <dbReference type="PROSITE" id="PS51192"/>
    </source>
</evidence>
<proteinExistence type="inferred from homology"/>
<dbReference type="InterPro" id="IPR034415">
    <property type="entry name" value="CsdA_RRM"/>
</dbReference>
<dbReference type="EMBL" id="DS999411">
    <property type="protein sequence ID" value="EED36624.1"/>
    <property type="molecule type" value="Genomic_DNA"/>
</dbReference>
<feature type="domain" description="Helicase C-terminal" evidence="14">
    <location>
        <begin position="234"/>
        <end position="383"/>
    </location>
</feature>
<sequence>MNTPEELGRFDELRLPDFLLKALADVGYESPSAIQSMTIPPLLDGHDLVGQAQTGTGKTAAFALPVLARLDTKAGGPQALVLTPTRELAIQVAEAFQKYARYSKGFKVVPIYGGSDYRTQLRQLQRGVHIIVGTPGRVMDHMRRGSLDLSSLKTLVLDEADEMLRMGFIDDVEWILEQTPATRQIALFSATMPDAIRRIAKTHLQSPQEITIKRKTVTNASIRQRVWIMAGVQKLDALTRILETEDYDGVIIFVRTRIATQELADKLAARGFATAALNGDIAQNQREKTVDSFKRGQLDLLVATDVAARGLDVDRVSHVINYDIPNDPEAYIHRIGRTGRAGRTGEAILFAAKRERRLLHAIERTTGQKIDQMTLPSAEQVVDKRAARFKARITETLAASELSSARELVESYQQEFGVPVVEVAAALVVMSQGNALTPAPEPERKPRTARAERDDSSSKAPRPPRSDAKAKPRPKRAEGDAEAGMMRYRLEVGHDHGVKPGNIVGAIANEAEIESQYIGRIQIFDDHSIIDLPEGMPKEIFKHLQKVWVSGQQLRISKAGESDQAPAVRATGDAPAKRKPKKTASKKPRKRPANSQQS</sequence>
<dbReference type="InterPro" id="IPR057325">
    <property type="entry name" value="DeaD_dimer"/>
</dbReference>
<dbReference type="PANTHER" id="PTHR47963:SF8">
    <property type="entry name" value="ATP-DEPENDENT RNA HELICASE DEAD"/>
    <property type="match status" value="1"/>
</dbReference>
<evidence type="ECO:0000256" key="9">
    <source>
        <dbReference type="ARBA" id="ARBA00047984"/>
    </source>
</evidence>
<dbReference type="GO" id="GO:0070417">
    <property type="term" value="P:cellular response to cold"/>
    <property type="evidence" value="ECO:0007669"/>
    <property type="project" value="InterPro"/>
</dbReference>
<dbReference type="FunFam" id="3.40.50.300:FF:000108">
    <property type="entry name" value="ATP-dependent RNA helicase RhlE"/>
    <property type="match status" value="1"/>
</dbReference>
<gene>
    <name evidence="10 16" type="primary">deaD</name>
    <name evidence="10" type="synonym">csdA</name>
    <name evidence="16" type="ORF">NOR51B_2576</name>
</gene>
<dbReference type="GO" id="GO:0003724">
    <property type="term" value="F:RNA helicase activity"/>
    <property type="evidence" value="ECO:0007669"/>
    <property type="project" value="UniProtKB-UniRule"/>
</dbReference>
<keyword evidence="8 10" id="KW-0346">Stress response</keyword>
<dbReference type="AlphaFoldDB" id="B8KWR2"/>
<feature type="compositionally biased region" description="Basic residues" evidence="12">
    <location>
        <begin position="577"/>
        <end position="592"/>
    </location>
</feature>
<evidence type="ECO:0000256" key="10">
    <source>
        <dbReference type="HAMAP-Rule" id="MF_00964"/>
    </source>
</evidence>
<dbReference type="eggNOG" id="COG0513">
    <property type="taxonomic scope" value="Bacteria"/>
</dbReference>
<evidence type="ECO:0000256" key="1">
    <source>
        <dbReference type="ARBA" id="ARBA00004496"/>
    </source>
</evidence>
<accession>B8KWR2</accession>
<dbReference type="GO" id="GO:0033592">
    <property type="term" value="F:RNA strand annealing activity"/>
    <property type="evidence" value="ECO:0007669"/>
    <property type="project" value="TreeGrafter"/>
</dbReference>
<dbReference type="InterPro" id="IPR027417">
    <property type="entry name" value="P-loop_NTPase"/>
</dbReference>
<dbReference type="PROSITE" id="PS51194">
    <property type="entry name" value="HELICASE_CTER"/>
    <property type="match status" value="1"/>
</dbReference>
<evidence type="ECO:0000256" key="12">
    <source>
        <dbReference type="SAM" id="MobiDB-lite"/>
    </source>
</evidence>
<dbReference type="SUPFAM" id="SSF52540">
    <property type="entry name" value="P-loop containing nucleoside triphosphate hydrolases"/>
    <property type="match status" value="1"/>
</dbReference>
<comment type="similarity">
    <text evidence="10">Belongs to the DEAD box helicase family. DeaD/CsdA subfamily.</text>
</comment>
<name>B8KWR2_9GAMM</name>
<dbReference type="InterPro" id="IPR028618">
    <property type="entry name" value="DEAD_helicase_DeaD"/>
</dbReference>
<dbReference type="PANTHER" id="PTHR47963">
    <property type="entry name" value="DEAD-BOX ATP-DEPENDENT RNA HELICASE 47, MITOCHONDRIAL"/>
    <property type="match status" value="1"/>
</dbReference>
<feature type="domain" description="Helicase ATP-binding" evidence="13">
    <location>
        <begin position="39"/>
        <end position="210"/>
    </location>
</feature>
<reference evidence="17" key="1">
    <citation type="journal article" date="2013" name="BMC Microbiol.">
        <title>Taxonomy and evolution of bacteriochlorophyll a-containing members of the OM60/NOR5 clade of marine gammaproteobacteria: description of Luminiphilus syltensis gen. nov., sp. nov., reclassification of Haliea rubra as Pseudohaliea rubra gen. nov., comb. nov., and emendation of Chromatocurvus halotolerans.</title>
        <authorList>
            <person name="Spring S."/>
            <person name="Riedel T."/>
            <person name="Sproer C."/>
            <person name="Yan S."/>
            <person name="Harder J."/>
            <person name="Fuchs B.M."/>
        </authorList>
    </citation>
    <scope>NUCLEOTIDE SEQUENCE [LARGE SCALE GENOMIC DNA]</scope>
    <source>
        <strain evidence="17">NOR51-B</strain>
    </source>
</reference>
<dbReference type="GO" id="GO:0005840">
    <property type="term" value="C:ribosome"/>
    <property type="evidence" value="ECO:0007669"/>
    <property type="project" value="TreeGrafter"/>
</dbReference>
<dbReference type="Proteomes" id="UP000004699">
    <property type="component" value="Unassembled WGS sequence"/>
</dbReference>
<dbReference type="CDD" id="cd12499">
    <property type="entry name" value="RRM_EcCsdA_like"/>
    <property type="match status" value="1"/>
</dbReference>
<dbReference type="InterPro" id="IPR014014">
    <property type="entry name" value="RNA_helicase_DEAD_Q_motif"/>
</dbReference>
<dbReference type="GO" id="GO:0000027">
    <property type="term" value="P:ribosomal large subunit assembly"/>
    <property type="evidence" value="ECO:0007669"/>
    <property type="project" value="UniProtKB-UniRule"/>
</dbReference>
<evidence type="ECO:0000313" key="16">
    <source>
        <dbReference type="EMBL" id="EED36624.1"/>
    </source>
</evidence>
<feature type="domain" description="DEAD-box RNA helicase Q" evidence="15">
    <location>
        <begin position="8"/>
        <end position="36"/>
    </location>
</feature>
<dbReference type="OrthoDB" id="9805696at2"/>
<keyword evidence="4 10" id="KW-0378">Hydrolase</keyword>
<dbReference type="CDD" id="cd18787">
    <property type="entry name" value="SF2_C_DEAD"/>
    <property type="match status" value="1"/>
</dbReference>
<dbReference type="PROSITE" id="PS00039">
    <property type="entry name" value="DEAD_ATP_HELICASE"/>
    <property type="match status" value="1"/>
</dbReference>
<feature type="region of interest" description="Disordered" evidence="12">
    <location>
        <begin position="436"/>
        <end position="482"/>
    </location>
</feature>
<keyword evidence="2 10" id="KW-0963">Cytoplasm</keyword>
<evidence type="ECO:0000259" key="14">
    <source>
        <dbReference type="PROSITE" id="PS51194"/>
    </source>
</evidence>
<evidence type="ECO:0000256" key="7">
    <source>
        <dbReference type="ARBA" id="ARBA00022884"/>
    </source>
</evidence>
<evidence type="ECO:0000256" key="4">
    <source>
        <dbReference type="ARBA" id="ARBA00022801"/>
    </source>
</evidence>
<comment type="catalytic activity">
    <reaction evidence="9 10">
        <text>ATP + H2O = ADP + phosphate + H(+)</text>
        <dbReference type="Rhea" id="RHEA:13065"/>
        <dbReference type="ChEBI" id="CHEBI:15377"/>
        <dbReference type="ChEBI" id="CHEBI:15378"/>
        <dbReference type="ChEBI" id="CHEBI:30616"/>
        <dbReference type="ChEBI" id="CHEBI:43474"/>
        <dbReference type="ChEBI" id="CHEBI:456216"/>
        <dbReference type="EC" id="3.6.4.13"/>
    </reaction>
</comment>
<feature type="short sequence motif" description="Q motif" evidence="11">
    <location>
        <begin position="8"/>
        <end position="36"/>
    </location>
</feature>
<dbReference type="PROSITE" id="PS51195">
    <property type="entry name" value="Q_MOTIF"/>
    <property type="match status" value="1"/>
</dbReference>
<evidence type="ECO:0000256" key="6">
    <source>
        <dbReference type="ARBA" id="ARBA00022840"/>
    </source>
</evidence>
<dbReference type="HAMAP" id="MF_00964">
    <property type="entry name" value="DEAD_helicase_DeaD"/>
    <property type="match status" value="1"/>
</dbReference>
<evidence type="ECO:0000256" key="11">
    <source>
        <dbReference type="PROSITE-ProRule" id="PRU00552"/>
    </source>
</evidence>
<dbReference type="CDD" id="cd00268">
    <property type="entry name" value="DEADc"/>
    <property type="match status" value="1"/>
</dbReference>
<dbReference type="InterPro" id="IPR000629">
    <property type="entry name" value="RNA-helicase_DEAD-box_CS"/>
</dbReference>
<keyword evidence="3 10" id="KW-0547">Nucleotide-binding</keyword>
<dbReference type="InterPro" id="IPR044742">
    <property type="entry name" value="DEAD/DEAH_RhlB"/>
</dbReference>
<dbReference type="InterPro" id="IPR005580">
    <property type="entry name" value="DbpA/CsdA_RNA-bd_dom"/>
</dbReference>
<dbReference type="InterPro" id="IPR001650">
    <property type="entry name" value="Helicase_C-like"/>
</dbReference>
<dbReference type="Pfam" id="PF03880">
    <property type="entry name" value="DbpA"/>
    <property type="match status" value="1"/>
</dbReference>
<dbReference type="InterPro" id="IPR011545">
    <property type="entry name" value="DEAD/DEAH_box_helicase_dom"/>
</dbReference>
<organism evidence="16 17">
    <name type="scientific">Luminiphilus syltensis NOR5-1B</name>
    <dbReference type="NCBI Taxonomy" id="565045"/>
    <lineage>
        <taxon>Bacteria</taxon>
        <taxon>Pseudomonadati</taxon>
        <taxon>Pseudomonadota</taxon>
        <taxon>Gammaproteobacteria</taxon>
        <taxon>Cellvibrionales</taxon>
        <taxon>Halieaceae</taxon>
        <taxon>Luminiphilus</taxon>
    </lineage>
</organism>
<comment type="function">
    <text evidence="10">DEAD-box RNA helicase involved in various cellular processes at low temperature, including ribosome biogenesis, mRNA degradation and translation initiation.</text>
</comment>
<keyword evidence="5 10" id="KW-0347">Helicase</keyword>